<keyword evidence="9" id="KW-0675">Receptor</keyword>
<feature type="transmembrane region" description="Helical" evidence="13">
    <location>
        <begin position="46"/>
        <end position="68"/>
    </location>
</feature>
<evidence type="ECO:0000256" key="5">
    <source>
        <dbReference type="ARBA" id="ARBA00022692"/>
    </source>
</evidence>
<dbReference type="GO" id="GO:0033038">
    <property type="term" value="F:bitter taste receptor activity"/>
    <property type="evidence" value="ECO:0007669"/>
    <property type="project" value="InterPro"/>
</dbReference>
<evidence type="ECO:0000256" key="12">
    <source>
        <dbReference type="SAM" id="MobiDB-lite"/>
    </source>
</evidence>
<keyword evidence="6 13" id="KW-1133">Transmembrane helix</keyword>
<proteinExistence type="inferred from homology"/>
<evidence type="ECO:0000256" key="7">
    <source>
        <dbReference type="ARBA" id="ARBA00023040"/>
    </source>
</evidence>
<comment type="similarity">
    <text evidence="2 11">Belongs to the G-protein coupled receptor T2R family.</text>
</comment>
<dbReference type="SUPFAM" id="SSF81321">
    <property type="entry name" value="Family A G protein-coupled receptor-like"/>
    <property type="match status" value="1"/>
</dbReference>
<accession>A0AA40I2P0</accession>
<gene>
    <name evidence="14" type="ORF">QTO34_017788</name>
</gene>
<reference evidence="14" key="1">
    <citation type="submission" date="2023-06" db="EMBL/GenBank/DDBJ databases">
        <title>Reference genome for the Northern bat (Eptesicus nilssonii), a most northern bat species.</title>
        <authorList>
            <person name="Laine V.N."/>
            <person name="Pulliainen A.T."/>
            <person name="Lilley T.M."/>
        </authorList>
    </citation>
    <scope>NUCLEOTIDE SEQUENCE</scope>
    <source>
        <strain evidence="14">BLF_Eptnil</strain>
        <tissue evidence="14">Kidney</tissue>
    </source>
</reference>
<feature type="transmembrane region" description="Helical" evidence="13">
    <location>
        <begin position="248"/>
        <end position="269"/>
    </location>
</feature>
<evidence type="ECO:0000256" key="1">
    <source>
        <dbReference type="ARBA" id="ARBA00004141"/>
    </source>
</evidence>
<keyword evidence="5 13" id="KW-0812">Transmembrane</keyword>
<evidence type="ECO:0000313" key="15">
    <source>
        <dbReference type="Proteomes" id="UP001177744"/>
    </source>
</evidence>
<feature type="transmembrane region" description="Helical" evidence="13">
    <location>
        <begin position="74"/>
        <end position="96"/>
    </location>
</feature>
<feature type="transmembrane region" description="Helical" evidence="13">
    <location>
        <begin position="472"/>
        <end position="492"/>
    </location>
</feature>
<dbReference type="Gene3D" id="1.20.1070.10">
    <property type="entry name" value="Rhodopsin 7-helix transmembrane proteins"/>
    <property type="match status" value="1"/>
</dbReference>
<dbReference type="CDD" id="cd15027">
    <property type="entry name" value="7tm_TAS2R43-like"/>
    <property type="match status" value="1"/>
</dbReference>
<feature type="transmembrane region" description="Helical" evidence="13">
    <location>
        <begin position="507"/>
        <end position="533"/>
    </location>
</feature>
<dbReference type="Proteomes" id="UP001177744">
    <property type="component" value="Unassembled WGS sequence"/>
</dbReference>
<dbReference type="EMBL" id="JAULJE010000007">
    <property type="protein sequence ID" value="KAK1341382.1"/>
    <property type="molecule type" value="Genomic_DNA"/>
</dbReference>
<keyword evidence="15" id="KW-1185">Reference proteome</keyword>
<dbReference type="GO" id="GO:0004930">
    <property type="term" value="F:G protein-coupled receptor activity"/>
    <property type="evidence" value="ECO:0007669"/>
    <property type="project" value="UniProtKB-KW"/>
</dbReference>
<dbReference type="GO" id="GO:0016020">
    <property type="term" value="C:membrane"/>
    <property type="evidence" value="ECO:0007669"/>
    <property type="project" value="UniProtKB-SubCell"/>
</dbReference>
<keyword evidence="7" id="KW-0297">G-protein coupled receptor</keyword>
<feature type="transmembrane region" description="Helical" evidence="13">
    <location>
        <begin position="202"/>
        <end position="228"/>
    </location>
</feature>
<evidence type="ECO:0000256" key="9">
    <source>
        <dbReference type="ARBA" id="ARBA00023170"/>
    </source>
</evidence>
<comment type="subcellular location">
    <subcellularLocation>
        <location evidence="1">Membrane</location>
        <topology evidence="1">Multi-pass membrane protein</topology>
    </subcellularLocation>
</comment>
<keyword evidence="8 13" id="KW-0472">Membrane</keyword>
<dbReference type="PANTHER" id="PTHR11394">
    <property type="entry name" value="TASTE RECEPTOR TYPE 2"/>
    <property type="match status" value="1"/>
</dbReference>
<evidence type="ECO:0008006" key="16">
    <source>
        <dbReference type="Google" id="ProtNLM"/>
    </source>
</evidence>
<feature type="transmembrane region" description="Helical" evidence="13">
    <location>
        <begin position="167"/>
        <end position="187"/>
    </location>
</feature>
<feature type="transmembrane region" description="Helical" evidence="13">
    <location>
        <begin position="553"/>
        <end position="570"/>
    </location>
</feature>
<dbReference type="Pfam" id="PF05296">
    <property type="entry name" value="TAS2R"/>
    <property type="match status" value="3"/>
</dbReference>
<evidence type="ECO:0000313" key="14">
    <source>
        <dbReference type="EMBL" id="KAK1341382.1"/>
    </source>
</evidence>
<name>A0AA40I2P0_CNENI</name>
<evidence type="ECO:0000256" key="8">
    <source>
        <dbReference type="ARBA" id="ARBA00023136"/>
    </source>
</evidence>
<dbReference type="FunFam" id="1.20.1070.10:FF:000042">
    <property type="entry name" value="Taste receptor type 2 member 7"/>
    <property type="match status" value="1"/>
</dbReference>
<dbReference type="PANTHER" id="PTHR11394:SF27">
    <property type="entry name" value="TASTE RECEPTOR TYPE 2 MEMBER 20"/>
    <property type="match status" value="1"/>
</dbReference>
<dbReference type="InterPro" id="IPR007960">
    <property type="entry name" value="TAS2R"/>
</dbReference>
<evidence type="ECO:0000256" key="4">
    <source>
        <dbReference type="ARBA" id="ARBA00022606"/>
    </source>
</evidence>
<comment type="caution">
    <text evidence="14">The sequence shown here is derived from an EMBL/GenBank/DDBJ whole genome shotgun (WGS) entry which is preliminary data.</text>
</comment>
<dbReference type="AlphaFoldDB" id="A0AA40I2P0"/>
<feature type="transmembrane region" description="Helical" evidence="13">
    <location>
        <begin position="351"/>
        <end position="374"/>
    </location>
</feature>
<keyword evidence="10" id="KW-0807">Transducer</keyword>
<evidence type="ECO:0000256" key="11">
    <source>
        <dbReference type="RuleBase" id="RU004423"/>
    </source>
</evidence>
<organism evidence="14 15">
    <name type="scientific">Cnephaeus nilssonii</name>
    <name type="common">Northern bat</name>
    <name type="synonym">Eptesicus nilssonii</name>
    <dbReference type="NCBI Taxonomy" id="3371016"/>
    <lineage>
        <taxon>Eukaryota</taxon>
        <taxon>Metazoa</taxon>
        <taxon>Chordata</taxon>
        <taxon>Craniata</taxon>
        <taxon>Vertebrata</taxon>
        <taxon>Euteleostomi</taxon>
        <taxon>Mammalia</taxon>
        <taxon>Eutheria</taxon>
        <taxon>Laurasiatheria</taxon>
        <taxon>Chiroptera</taxon>
        <taxon>Yangochiroptera</taxon>
        <taxon>Vespertilionidae</taxon>
        <taxon>Cnephaeus</taxon>
    </lineage>
</organism>
<evidence type="ECO:0000256" key="3">
    <source>
        <dbReference type="ARBA" id="ARBA00022480"/>
    </source>
</evidence>
<protein>
    <recommendedName>
        <fullName evidence="16">Taste receptor type 2</fullName>
    </recommendedName>
</protein>
<feature type="transmembrane region" description="Helical" evidence="13">
    <location>
        <begin position="297"/>
        <end position="323"/>
    </location>
</feature>
<evidence type="ECO:0000256" key="6">
    <source>
        <dbReference type="ARBA" id="ARBA00022989"/>
    </source>
</evidence>
<evidence type="ECO:0000256" key="13">
    <source>
        <dbReference type="SAM" id="Phobius"/>
    </source>
</evidence>
<keyword evidence="4" id="KW-0716">Sensory transduction</keyword>
<keyword evidence="3" id="KW-0919">Taste</keyword>
<evidence type="ECO:0000256" key="2">
    <source>
        <dbReference type="ARBA" id="ARBA00007376"/>
    </source>
</evidence>
<feature type="region of interest" description="Disordered" evidence="12">
    <location>
        <begin position="1"/>
        <end position="20"/>
    </location>
</feature>
<evidence type="ECO:0000256" key="10">
    <source>
        <dbReference type="ARBA" id="ARBA00023224"/>
    </source>
</evidence>
<sequence>MVQMLSSRRQWRPAGPISYPGHPESRPLRLLLAQSTKVHIRAMQTVISFLLLFAVYFVTLIISVWSFYNPRDIPVFLCFQVWALAYVSGHSLILIWGNKKLSQDFVSALWQVRVHSPPQDMISLLQKLFSMLMMTEFVLGNVANGFIALVNCIDWVKKHKISCTDRIVTALAVSRIGLLWTIVFNWYGTVFNLPFYSSDVRLIVYFAWIVNHHFCLWLAASLSILYLLKIANFSCLLFLHLKWRAERVVIMIRWGSLFFLVCHLTALSIDAKMEMNDYEGNITWKTKLRDIMHLSSMAVFTLANFIPFTMSLTAVLLLIFSLWKHLKKMQLSGKGSQDPSTKVHIRAMQTVISFLLLFVISFLAQNIAIWRSIIQQNNSVLMLCKVLGILHPSAHSLIVIWGNKKLRQAFLSFLWQLRVHSPPQDMISLLQKLFSMLMMTEFVLGNFANGFIALVNCIDWVKKHKISCTDRILTALAVSRIGLLWTIVFNWYGTVFNLPFYSSDIRLIVYFAWIVNHHFCLWLAVSLSILYLLKIANFSCLLFLHLKWRAERVVIMILWGVCSSWFAILQR</sequence>